<dbReference type="EMBL" id="VSRR010088048">
    <property type="protein sequence ID" value="MPC91523.1"/>
    <property type="molecule type" value="Genomic_DNA"/>
</dbReference>
<comment type="caution">
    <text evidence="1">The sequence shown here is derived from an EMBL/GenBank/DDBJ whole genome shotgun (WGS) entry which is preliminary data.</text>
</comment>
<sequence length="73" mass="8120">MGRGETGLGWVGPGREDQYSRYIVPYEVGTVWAAGRAVHITSQQTTKQNNGNECSCVTNGDLECASWERRNDR</sequence>
<evidence type="ECO:0000313" key="2">
    <source>
        <dbReference type="Proteomes" id="UP000324222"/>
    </source>
</evidence>
<keyword evidence="2" id="KW-1185">Reference proteome</keyword>
<organism evidence="1 2">
    <name type="scientific">Portunus trituberculatus</name>
    <name type="common">Swimming crab</name>
    <name type="synonym">Neptunus trituberculatus</name>
    <dbReference type="NCBI Taxonomy" id="210409"/>
    <lineage>
        <taxon>Eukaryota</taxon>
        <taxon>Metazoa</taxon>
        <taxon>Ecdysozoa</taxon>
        <taxon>Arthropoda</taxon>
        <taxon>Crustacea</taxon>
        <taxon>Multicrustacea</taxon>
        <taxon>Malacostraca</taxon>
        <taxon>Eumalacostraca</taxon>
        <taxon>Eucarida</taxon>
        <taxon>Decapoda</taxon>
        <taxon>Pleocyemata</taxon>
        <taxon>Brachyura</taxon>
        <taxon>Eubrachyura</taxon>
        <taxon>Portunoidea</taxon>
        <taxon>Portunidae</taxon>
        <taxon>Portuninae</taxon>
        <taxon>Portunus</taxon>
    </lineage>
</organism>
<gene>
    <name evidence="1" type="ORF">E2C01_086566</name>
</gene>
<dbReference type="Proteomes" id="UP000324222">
    <property type="component" value="Unassembled WGS sequence"/>
</dbReference>
<name>A0A5B7JAN8_PORTR</name>
<accession>A0A5B7JAN8</accession>
<evidence type="ECO:0000313" key="1">
    <source>
        <dbReference type="EMBL" id="MPC91523.1"/>
    </source>
</evidence>
<reference evidence="1 2" key="1">
    <citation type="submission" date="2019-05" db="EMBL/GenBank/DDBJ databases">
        <title>Another draft genome of Portunus trituberculatus and its Hox gene families provides insights of decapod evolution.</title>
        <authorList>
            <person name="Jeong J.-H."/>
            <person name="Song I."/>
            <person name="Kim S."/>
            <person name="Choi T."/>
            <person name="Kim D."/>
            <person name="Ryu S."/>
            <person name="Kim W."/>
        </authorList>
    </citation>
    <scope>NUCLEOTIDE SEQUENCE [LARGE SCALE GENOMIC DNA]</scope>
    <source>
        <tissue evidence="1">Muscle</tissue>
    </source>
</reference>
<protein>
    <submittedName>
        <fullName evidence="1">Uncharacterized protein</fullName>
    </submittedName>
</protein>
<dbReference type="AlphaFoldDB" id="A0A5B7JAN8"/>
<proteinExistence type="predicted"/>